<organism evidence="2 3">
    <name type="scientific">Candidula unifasciata</name>
    <dbReference type="NCBI Taxonomy" id="100452"/>
    <lineage>
        <taxon>Eukaryota</taxon>
        <taxon>Metazoa</taxon>
        <taxon>Spiralia</taxon>
        <taxon>Lophotrochozoa</taxon>
        <taxon>Mollusca</taxon>
        <taxon>Gastropoda</taxon>
        <taxon>Heterobranchia</taxon>
        <taxon>Euthyneura</taxon>
        <taxon>Panpulmonata</taxon>
        <taxon>Eupulmonata</taxon>
        <taxon>Stylommatophora</taxon>
        <taxon>Helicina</taxon>
        <taxon>Helicoidea</taxon>
        <taxon>Geomitridae</taxon>
        <taxon>Candidula</taxon>
    </lineage>
</organism>
<reference evidence="2" key="1">
    <citation type="submission" date="2021-04" db="EMBL/GenBank/DDBJ databases">
        <authorList>
            <consortium name="Molecular Ecology Group"/>
        </authorList>
    </citation>
    <scope>NUCLEOTIDE SEQUENCE</scope>
</reference>
<dbReference type="Proteomes" id="UP000678393">
    <property type="component" value="Unassembled WGS sequence"/>
</dbReference>
<feature type="non-terminal residue" evidence="2">
    <location>
        <position position="55"/>
    </location>
</feature>
<gene>
    <name evidence="2" type="ORF">CUNI_LOCUS5154</name>
</gene>
<name>A0A8S3YZ61_9EUPU</name>
<dbReference type="EMBL" id="CAJHNH020000740">
    <property type="protein sequence ID" value="CAG5119596.1"/>
    <property type="molecule type" value="Genomic_DNA"/>
</dbReference>
<sequence>RKSSKQMFKIKKPMFRSPQRSDLDGKEKKDRDMDGMSSLERKSKSLGRDGKPKVK</sequence>
<comment type="caution">
    <text evidence="2">The sequence shown here is derived from an EMBL/GenBank/DDBJ whole genome shotgun (WGS) entry which is preliminary data.</text>
</comment>
<accession>A0A8S3YZ61</accession>
<feature type="compositionally biased region" description="Basic and acidic residues" evidence="1">
    <location>
        <begin position="19"/>
        <end position="55"/>
    </location>
</feature>
<evidence type="ECO:0000313" key="3">
    <source>
        <dbReference type="Proteomes" id="UP000678393"/>
    </source>
</evidence>
<feature type="region of interest" description="Disordered" evidence="1">
    <location>
        <begin position="1"/>
        <end position="55"/>
    </location>
</feature>
<dbReference type="AlphaFoldDB" id="A0A8S3YZ61"/>
<proteinExistence type="predicted"/>
<evidence type="ECO:0000256" key="1">
    <source>
        <dbReference type="SAM" id="MobiDB-lite"/>
    </source>
</evidence>
<keyword evidence="3" id="KW-1185">Reference proteome</keyword>
<evidence type="ECO:0000313" key="2">
    <source>
        <dbReference type="EMBL" id="CAG5119596.1"/>
    </source>
</evidence>
<feature type="compositionally biased region" description="Basic residues" evidence="1">
    <location>
        <begin position="1"/>
        <end position="14"/>
    </location>
</feature>
<protein>
    <submittedName>
        <fullName evidence="2">Uncharacterized protein</fullName>
    </submittedName>
</protein>
<feature type="non-terminal residue" evidence="2">
    <location>
        <position position="1"/>
    </location>
</feature>